<dbReference type="PANTHER" id="PTHR11085">
    <property type="entry name" value="NAD-DEPENDENT PROTEIN DEACYLASE SIRTUIN-5, MITOCHONDRIAL-RELATED"/>
    <property type="match status" value="1"/>
</dbReference>
<evidence type="ECO:0000256" key="6">
    <source>
        <dbReference type="PROSITE-ProRule" id="PRU00236"/>
    </source>
</evidence>
<comment type="caution">
    <text evidence="6">Lacks conserved residue(s) required for the propagation of feature annotation.</text>
</comment>
<dbReference type="InterPro" id="IPR026590">
    <property type="entry name" value="Ssirtuin_cat_dom"/>
</dbReference>
<dbReference type="PROSITE" id="PS50305">
    <property type="entry name" value="SIRTUIN"/>
    <property type="match status" value="1"/>
</dbReference>
<dbReference type="InterPro" id="IPR026591">
    <property type="entry name" value="Sirtuin_cat_small_dom_sf"/>
</dbReference>
<comment type="subcellular location">
    <subcellularLocation>
        <location evidence="1">Mitochondrion</location>
    </subcellularLocation>
</comment>
<dbReference type="PANTHER" id="PTHR11085:SF10">
    <property type="entry name" value="NAD-DEPENDENT PROTEIN DEACYLASE SIRTUIN-5, MITOCHONDRIAL-RELATED"/>
    <property type="match status" value="1"/>
</dbReference>
<protein>
    <submittedName>
        <fullName evidence="8">DHS-like NAD/FAD-binding domain-containing protein</fullName>
    </submittedName>
</protein>
<feature type="domain" description="Deacetylase sirtuin-type" evidence="7">
    <location>
        <begin position="19"/>
        <end position="346"/>
    </location>
</feature>
<dbReference type="STRING" id="1314776.A0A166GH25"/>
<dbReference type="AlphaFoldDB" id="A0A166GH25"/>
<dbReference type="EMBL" id="KV428019">
    <property type="protein sequence ID" value="KZT41674.1"/>
    <property type="molecule type" value="Genomic_DNA"/>
</dbReference>
<evidence type="ECO:0000313" key="9">
    <source>
        <dbReference type="Proteomes" id="UP000076798"/>
    </source>
</evidence>
<keyword evidence="5" id="KW-0496">Mitochondrion</keyword>
<dbReference type="InterPro" id="IPR003000">
    <property type="entry name" value="Sirtuin"/>
</dbReference>
<dbReference type="Pfam" id="PF02146">
    <property type="entry name" value="SIR2"/>
    <property type="match status" value="1"/>
</dbReference>
<evidence type="ECO:0000313" key="8">
    <source>
        <dbReference type="EMBL" id="KZT41674.1"/>
    </source>
</evidence>
<dbReference type="Gene3D" id="3.30.1600.10">
    <property type="entry name" value="SIR2/SIRT2 'Small Domain"/>
    <property type="match status" value="1"/>
</dbReference>
<dbReference type="GO" id="GO:0070403">
    <property type="term" value="F:NAD+ binding"/>
    <property type="evidence" value="ECO:0007669"/>
    <property type="project" value="InterPro"/>
</dbReference>
<dbReference type="OrthoDB" id="424302at2759"/>
<dbReference type="SUPFAM" id="SSF52467">
    <property type="entry name" value="DHS-like NAD/FAD-binding domain"/>
    <property type="match status" value="1"/>
</dbReference>
<sequence length="365" mass="40575">MRISIPHIPPDILAASASNPPLLSTLTVAAQRVADFLDSGNVAVLTGAGVSVDSGIRAYRGKDGRYMNPNYKPIFYSDLVEDSPRGFSFRQRYWCRSYLGYPPIAKARPNPTHYALSAFMHSGHISRLVTQNVDGLHHKARPSYWTDKYAASKILELHGTLHTVHCRRGHLTRRDLFQNKLSIANPRWKAFMDEVEVSGQRLRTNPDGDVELENASWDDFVIPDCEDCSKEGTPDPVLKPSVIFFGESVPAVVKERSFEHVEACDRLLIIGTTTATYSAFRLLKHAIELRKPVMLLNVGPTRADSLIGKGVEKVEWHSGEVLHTAARAMLGPRISEDRELQRLLTSGIVTPIDGTFDDHAPRAGS</sequence>
<keyword evidence="4" id="KW-0520">NAD</keyword>
<comment type="similarity">
    <text evidence="2">Belongs to the sirtuin family. Class I subfamily.</text>
</comment>
<dbReference type="Gene3D" id="3.40.50.1220">
    <property type="entry name" value="TPP-binding domain"/>
    <property type="match status" value="1"/>
</dbReference>
<dbReference type="InterPro" id="IPR029035">
    <property type="entry name" value="DHS-like_NAD/FAD-binding_dom"/>
</dbReference>
<evidence type="ECO:0000256" key="1">
    <source>
        <dbReference type="ARBA" id="ARBA00004173"/>
    </source>
</evidence>
<evidence type="ECO:0000256" key="3">
    <source>
        <dbReference type="ARBA" id="ARBA00022679"/>
    </source>
</evidence>
<evidence type="ECO:0000256" key="4">
    <source>
        <dbReference type="ARBA" id="ARBA00023027"/>
    </source>
</evidence>
<dbReference type="InterPro" id="IPR050134">
    <property type="entry name" value="NAD-dep_sirtuin_deacylases"/>
</dbReference>
<name>A0A166GH25_9AGAM</name>
<evidence type="ECO:0000259" key="7">
    <source>
        <dbReference type="PROSITE" id="PS50305"/>
    </source>
</evidence>
<gene>
    <name evidence="8" type="ORF">SISSUDRAFT_1059201</name>
</gene>
<proteinExistence type="inferred from homology"/>
<reference evidence="8 9" key="1">
    <citation type="journal article" date="2016" name="Mol. Biol. Evol.">
        <title>Comparative Genomics of Early-Diverging Mushroom-Forming Fungi Provides Insights into the Origins of Lignocellulose Decay Capabilities.</title>
        <authorList>
            <person name="Nagy L.G."/>
            <person name="Riley R."/>
            <person name="Tritt A."/>
            <person name="Adam C."/>
            <person name="Daum C."/>
            <person name="Floudas D."/>
            <person name="Sun H."/>
            <person name="Yadav J.S."/>
            <person name="Pangilinan J."/>
            <person name="Larsson K.H."/>
            <person name="Matsuura K."/>
            <person name="Barry K."/>
            <person name="Labutti K."/>
            <person name="Kuo R."/>
            <person name="Ohm R.A."/>
            <person name="Bhattacharya S.S."/>
            <person name="Shirouzu T."/>
            <person name="Yoshinaga Y."/>
            <person name="Martin F.M."/>
            <person name="Grigoriev I.V."/>
            <person name="Hibbett D.S."/>
        </authorList>
    </citation>
    <scope>NUCLEOTIDE SEQUENCE [LARGE SCALE GENOMIC DNA]</scope>
    <source>
        <strain evidence="8 9">HHB10207 ss-3</strain>
    </source>
</reference>
<keyword evidence="3" id="KW-0808">Transferase</keyword>
<dbReference type="Proteomes" id="UP000076798">
    <property type="component" value="Unassembled WGS sequence"/>
</dbReference>
<accession>A0A166GH25</accession>
<dbReference type="GO" id="GO:0017136">
    <property type="term" value="F:histone deacetylase activity, NAD-dependent"/>
    <property type="evidence" value="ECO:0007669"/>
    <property type="project" value="TreeGrafter"/>
</dbReference>
<dbReference type="GO" id="GO:0005739">
    <property type="term" value="C:mitochondrion"/>
    <property type="evidence" value="ECO:0007669"/>
    <property type="project" value="UniProtKB-SubCell"/>
</dbReference>
<organism evidence="8 9">
    <name type="scientific">Sistotremastrum suecicum HHB10207 ss-3</name>
    <dbReference type="NCBI Taxonomy" id="1314776"/>
    <lineage>
        <taxon>Eukaryota</taxon>
        <taxon>Fungi</taxon>
        <taxon>Dikarya</taxon>
        <taxon>Basidiomycota</taxon>
        <taxon>Agaricomycotina</taxon>
        <taxon>Agaricomycetes</taxon>
        <taxon>Sistotremastrales</taxon>
        <taxon>Sistotremastraceae</taxon>
        <taxon>Sistotremastrum</taxon>
    </lineage>
</organism>
<evidence type="ECO:0000256" key="2">
    <source>
        <dbReference type="ARBA" id="ARBA00006924"/>
    </source>
</evidence>
<keyword evidence="9" id="KW-1185">Reference proteome</keyword>
<evidence type="ECO:0000256" key="5">
    <source>
        <dbReference type="ARBA" id="ARBA00023128"/>
    </source>
</evidence>